<evidence type="ECO:0000313" key="1">
    <source>
        <dbReference type="EMBL" id="OGE94355.1"/>
    </source>
</evidence>
<evidence type="ECO:0000313" key="2">
    <source>
        <dbReference type="Proteomes" id="UP000177281"/>
    </source>
</evidence>
<gene>
    <name evidence="1" type="ORF">A3B10_00930</name>
</gene>
<comment type="caution">
    <text evidence="1">The sequence shown here is derived from an EMBL/GenBank/DDBJ whole genome shotgun (WGS) entry which is preliminary data.</text>
</comment>
<sequence length="174" mass="19958">MTENEDAIEKREAAFLHEVQETGRQYGPEGARTFFQNLYTKFSGRRHQSFARTNVSSVSTPNKARTEMRNAQSDKDFEAVLDQAAEQQGVSEELLNLMDELYEIIKKQNRANRDGGFKEQHDLQEARTAVLDRLYAGPLALIYSRLRALGYNHYDITGITDGELEKELAKLKRK</sequence>
<dbReference type="EMBL" id="MFFB01000018">
    <property type="protein sequence ID" value="OGE94355.1"/>
    <property type="molecule type" value="Genomic_DNA"/>
</dbReference>
<organism evidence="1 2">
    <name type="scientific">Candidatus Doudnabacteria bacterium RIFCSPLOWO2_01_FULL_44_21</name>
    <dbReference type="NCBI Taxonomy" id="1817841"/>
    <lineage>
        <taxon>Bacteria</taxon>
        <taxon>Candidatus Doudnaibacteriota</taxon>
    </lineage>
</organism>
<dbReference type="Proteomes" id="UP000177281">
    <property type="component" value="Unassembled WGS sequence"/>
</dbReference>
<accession>A0A1F5PWR5</accession>
<proteinExistence type="predicted"/>
<reference evidence="1 2" key="1">
    <citation type="journal article" date="2016" name="Nat. Commun.">
        <title>Thousands of microbial genomes shed light on interconnected biogeochemical processes in an aquifer system.</title>
        <authorList>
            <person name="Anantharaman K."/>
            <person name="Brown C.T."/>
            <person name="Hug L.A."/>
            <person name="Sharon I."/>
            <person name="Castelle C.J."/>
            <person name="Probst A.J."/>
            <person name="Thomas B.C."/>
            <person name="Singh A."/>
            <person name="Wilkins M.J."/>
            <person name="Karaoz U."/>
            <person name="Brodie E.L."/>
            <person name="Williams K.H."/>
            <person name="Hubbard S.S."/>
            <person name="Banfield J.F."/>
        </authorList>
    </citation>
    <scope>NUCLEOTIDE SEQUENCE [LARGE SCALE GENOMIC DNA]</scope>
</reference>
<dbReference type="AlphaFoldDB" id="A0A1F5PWR5"/>
<dbReference type="STRING" id="1817841.A3B10_00930"/>
<protein>
    <submittedName>
        <fullName evidence="1">Uncharacterized protein</fullName>
    </submittedName>
</protein>
<name>A0A1F5PWR5_9BACT</name>